<dbReference type="SUPFAM" id="SSF81296">
    <property type="entry name" value="E set domains"/>
    <property type="match status" value="1"/>
</dbReference>
<evidence type="ECO:0000256" key="2">
    <source>
        <dbReference type="SAM" id="MobiDB-lite"/>
    </source>
</evidence>
<dbReference type="PANTHER" id="PTHR32208">
    <property type="entry name" value="SECRETED PROTEIN-RELATED"/>
    <property type="match status" value="1"/>
</dbReference>
<reference evidence="6" key="1">
    <citation type="journal article" date="2013" name="Nat. Commun.">
        <title>Whole-genome sequencing of Oryza brachyantha reveals mechanisms underlying Oryza genome evolution.</title>
        <authorList>
            <person name="Chen J."/>
            <person name="Huang Q."/>
            <person name="Gao D."/>
            <person name="Wang J."/>
            <person name="Lang Y."/>
            <person name="Liu T."/>
            <person name="Li B."/>
            <person name="Bai Z."/>
            <person name="Luis Goicoechea J."/>
            <person name="Liang C."/>
            <person name="Chen C."/>
            <person name="Zhang W."/>
            <person name="Sun S."/>
            <person name="Liao Y."/>
            <person name="Zhang X."/>
            <person name="Yang L."/>
            <person name="Song C."/>
            <person name="Wang M."/>
            <person name="Shi J."/>
            <person name="Liu G."/>
            <person name="Liu J."/>
            <person name="Zhou H."/>
            <person name="Zhou W."/>
            <person name="Yu Q."/>
            <person name="An N."/>
            <person name="Chen Y."/>
            <person name="Cai Q."/>
            <person name="Wang B."/>
            <person name="Liu B."/>
            <person name="Min J."/>
            <person name="Huang Y."/>
            <person name="Wu H."/>
            <person name="Li Z."/>
            <person name="Zhang Y."/>
            <person name="Yin Y."/>
            <person name="Song W."/>
            <person name="Jiang J."/>
            <person name="Jackson S.A."/>
            <person name="Wing R.A."/>
            <person name="Wang J."/>
            <person name="Chen M."/>
        </authorList>
    </citation>
    <scope>NUCLEOTIDE SEQUENCE [LARGE SCALE GENOMIC DNA]</scope>
    <source>
        <strain evidence="6">cv. IRGC 101232</strain>
    </source>
</reference>
<dbReference type="InterPro" id="IPR015202">
    <property type="entry name" value="GO-like_E_set"/>
</dbReference>
<dbReference type="EnsemblPlants" id="OB11G13610.1">
    <property type="protein sequence ID" value="OB11G13610.1"/>
    <property type="gene ID" value="OB11G13610"/>
</dbReference>
<dbReference type="Gramene" id="OB11G13610.1">
    <property type="protein sequence ID" value="OB11G13610.1"/>
    <property type="gene ID" value="OB11G13610"/>
</dbReference>
<feature type="domain" description="Glyoxal oxidase N-terminal" evidence="4">
    <location>
        <begin position="115"/>
        <end position="273"/>
    </location>
</feature>
<dbReference type="InterPro" id="IPR009880">
    <property type="entry name" value="Glyoxal_oxidase_N"/>
</dbReference>
<dbReference type="Pfam" id="PF07250">
    <property type="entry name" value="Glyoxal_oxid_N"/>
    <property type="match status" value="1"/>
</dbReference>
<evidence type="ECO:0000256" key="1">
    <source>
        <dbReference type="ARBA" id="ARBA00022729"/>
    </source>
</evidence>
<proteinExistence type="predicted"/>
<evidence type="ECO:0000259" key="4">
    <source>
        <dbReference type="Pfam" id="PF07250"/>
    </source>
</evidence>
<dbReference type="PANTHER" id="PTHR32208:SF85">
    <property type="entry name" value="GLYOXAL OXIDASE N-TERMINUS FAMILY PROTEIN, EXPRESSED"/>
    <property type="match status" value="1"/>
</dbReference>
<feature type="signal peptide" evidence="3">
    <location>
        <begin position="1"/>
        <end position="20"/>
    </location>
</feature>
<dbReference type="STRING" id="4533.J3N6C5"/>
<reference evidence="6" key="2">
    <citation type="submission" date="2013-04" db="UniProtKB">
        <authorList>
            <consortium name="EnsemblPlants"/>
        </authorList>
    </citation>
    <scope>IDENTIFICATION</scope>
</reference>
<feature type="domain" description="Galactose oxidase-like Early set" evidence="5">
    <location>
        <begin position="298"/>
        <end position="371"/>
    </location>
</feature>
<keyword evidence="7" id="KW-1185">Reference proteome</keyword>
<evidence type="ECO:0000313" key="6">
    <source>
        <dbReference type="EnsemblPlants" id="OB11G13610.1"/>
    </source>
</evidence>
<dbReference type="Pfam" id="PF09118">
    <property type="entry name" value="GO-like_E_set"/>
    <property type="match status" value="1"/>
</dbReference>
<evidence type="ECO:0000259" key="5">
    <source>
        <dbReference type="Pfam" id="PF09118"/>
    </source>
</evidence>
<dbReference type="HOGENOM" id="CLU_394008_0_0_1"/>
<protein>
    <recommendedName>
        <fullName evidence="8">Glyoxal oxidase N-terminal domain-containing protein</fullName>
    </recommendedName>
</protein>
<feature type="chain" id="PRO_5003775585" description="Glyoxal oxidase N-terminal domain-containing protein" evidence="3">
    <location>
        <begin position="21"/>
        <end position="590"/>
    </location>
</feature>
<feature type="region of interest" description="Disordered" evidence="2">
    <location>
        <begin position="558"/>
        <end position="590"/>
    </location>
</feature>
<evidence type="ECO:0000256" key="3">
    <source>
        <dbReference type="SAM" id="SignalP"/>
    </source>
</evidence>
<dbReference type="Gene3D" id="2.130.10.80">
    <property type="entry name" value="Galactose oxidase/kelch, beta-propeller"/>
    <property type="match status" value="1"/>
</dbReference>
<dbReference type="InterPro" id="IPR014756">
    <property type="entry name" value="Ig_E-set"/>
</dbReference>
<keyword evidence="1 3" id="KW-0732">Signal</keyword>
<dbReference type="Proteomes" id="UP000006038">
    <property type="component" value="Chromosome 11"/>
</dbReference>
<evidence type="ECO:0008006" key="8">
    <source>
        <dbReference type="Google" id="ProtNLM"/>
    </source>
</evidence>
<dbReference type="InterPro" id="IPR011043">
    <property type="entry name" value="Gal_Oxase/kelch_b-propeller"/>
</dbReference>
<dbReference type="eggNOG" id="KOG4688">
    <property type="taxonomic scope" value="Eukaryota"/>
</dbReference>
<dbReference type="GO" id="GO:0005886">
    <property type="term" value="C:plasma membrane"/>
    <property type="evidence" value="ECO:0007669"/>
    <property type="project" value="UniProtKB-SubCell"/>
</dbReference>
<sequence>MPKAAAFLSLLLITTCIAHGAGDAVAADPWQEPDVVQQPAAIVLTGEWQLLHQNTGVSAMHMQLLPGDFLLMFDRTDSGPSNISLNALSPCAASTAAGGGGGVGAVDCTAHSLTLFPFLDETTDMDAEDNLYPFLHLLPDGTVFAFANDRAVVFDPYNRAPLRRLPAIPGGVPRNYPSSGSSVLLPLRPESPSHAEVLVCGGAPPRRARLRNGTFVPADRTCGRIAPTDANPVWAMEEMPLPRVMGDMVLLPTGDVLIVNGAAAGTAGWERAGDLPGAVQARHAARRAVPGGAVSGGPEEVRVAAVAPAFATHSFGMNQRVVPLAMGTVAQLDAGIYEAQVAAPPSPAVAPPGYYLWFVLHAGVPSTAAWAAVKSTKRAGIIGVAFEAYYAKISQMPPASKVDACNAVAAWAGQYCKCRFELDEKELEEEEADSLGSVSPLSSEAENGKALEEEMAKMRVNGDSNGRNCGEREGRVPLPWELLQPVMRVLGHCLLAPLNPTEVRDAAAEAVRVVYARSCHELVPQAILASRSLIELDKSARKAAKEAAAAASGAIVPVGTAGSTASSSRPSSKPNTPGKQRKPDVLLVSK</sequence>
<evidence type="ECO:0000313" key="7">
    <source>
        <dbReference type="Proteomes" id="UP000006038"/>
    </source>
</evidence>
<dbReference type="GO" id="GO:0005829">
    <property type="term" value="C:cytosol"/>
    <property type="evidence" value="ECO:0007669"/>
    <property type="project" value="UniProtKB-SubCell"/>
</dbReference>
<organism evidence="6">
    <name type="scientific">Oryza brachyantha</name>
    <name type="common">malo sina</name>
    <dbReference type="NCBI Taxonomy" id="4533"/>
    <lineage>
        <taxon>Eukaryota</taxon>
        <taxon>Viridiplantae</taxon>
        <taxon>Streptophyta</taxon>
        <taxon>Embryophyta</taxon>
        <taxon>Tracheophyta</taxon>
        <taxon>Spermatophyta</taxon>
        <taxon>Magnoliopsida</taxon>
        <taxon>Liliopsida</taxon>
        <taxon>Poales</taxon>
        <taxon>Poaceae</taxon>
        <taxon>BOP clade</taxon>
        <taxon>Oryzoideae</taxon>
        <taxon>Oryzeae</taxon>
        <taxon>Oryzinae</taxon>
        <taxon>Oryza</taxon>
    </lineage>
</organism>
<dbReference type="OMA" id="YARSCHE"/>
<name>J3N6C5_ORYBR</name>
<feature type="compositionally biased region" description="Low complexity" evidence="2">
    <location>
        <begin position="558"/>
        <end position="572"/>
    </location>
</feature>
<dbReference type="InterPro" id="IPR037293">
    <property type="entry name" value="Gal_Oxidase_central_sf"/>
</dbReference>
<accession>J3N6C5</accession>
<dbReference type="SUPFAM" id="SSF50965">
    <property type="entry name" value="Galactose oxidase, central domain"/>
    <property type="match status" value="1"/>
</dbReference>
<dbReference type="AlphaFoldDB" id="J3N6C5"/>